<evidence type="ECO:0000313" key="1">
    <source>
        <dbReference type="EMBL" id="NBL65283.1"/>
    </source>
</evidence>
<dbReference type="InterPro" id="IPR011250">
    <property type="entry name" value="OMP/PagP_B-barrel"/>
</dbReference>
<organism evidence="1 2">
    <name type="scientific">Flavobacterium ichthyis</name>
    <dbReference type="NCBI Taxonomy" id="2698827"/>
    <lineage>
        <taxon>Bacteria</taxon>
        <taxon>Pseudomonadati</taxon>
        <taxon>Bacteroidota</taxon>
        <taxon>Flavobacteriia</taxon>
        <taxon>Flavobacteriales</taxon>
        <taxon>Flavobacteriaceae</taxon>
        <taxon>Flavobacterium</taxon>
    </lineage>
</organism>
<name>A0ABW9Z8U6_9FLAO</name>
<dbReference type="RefSeq" id="WP_166537107.1">
    <property type="nucleotide sequence ID" value="NZ_JAABLM010000009.1"/>
</dbReference>
<reference evidence="2" key="1">
    <citation type="submission" date="2020-01" db="EMBL/GenBank/DDBJ databases">
        <title>Sphingomonas sp. strain CSW-10.</title>
        <authorList>
            <person name="Chen W.-M."/>
        </authorList>
    </citation>
    <scope>NUCLEOTIDE SEQUENCE [LARGE SCALE GENOMIC DNA]</scope>
    <source>
        <strain evidence="2">NST-5</strain>
    </source>
</reference>
<evidence type="ECO:0008006" key="3">
    <source>
        <dbReference type="Google" id="ProtNLM"/>
    </source>
</evidence>
<dbReference type="Proteomes" id="UP000798602">
    <property type="component" value="Unassembled WGS sequence"/>
</dbReference>
<keyword evidence="2" id="KW-1185">Reference proteome</keyword>
<proteinExistence type="predicted"/>
<protein>
    <recommendedName>
        <fullName evidence="3">Outer membrane protein beta-barrel domain-containing protein</fullName>
    </recommendedName>
</protein>
<dbReference type="EMBL" id="JAABLM010000009">
    <property type="protein sequence ID" value="NBL65283.1"/>
    <property type="molecule type" value="Genomic_DNA"/>
</dbReference>
<gene>
    <name evidence="1" type="ORF">GV828_08755</name>
</gene>
<dbReference type="SUPFAM" id="SSF56925">
    <property type="entry name" value="OMPA-like"/>
    <property type="match status" value="1"/>
</dbReference>
<evidence type="ECO:0000313" key="2">
    <source>
        <dbReference type="Proteomes" id="UP000798602"/>
    </source>
</evidence>
<sequence length="387" mass="44436">MKKLIILLLISMSVKAQKSFESGSYITNDGVNKSGLIKNVGWNATPESFIFKESESQDSKTITSEQANEFQISGFKFKKFTFDLDESVNKLSQISENREPNYQTKTDFLRVLLEGNISLYEYSKGNITRFFISENNSGKLIPLVYKKYKQKDKVLENTEFRKQLSLLYQNQNATVPKILKVNYNREDLTDFLQQYDPNAISLKSTDAAKLNLKILLGGGIANAKATRLHHLNSFNIDDIFGLKIGIELEHIFAFNRNKWSLFVAPNFQTFSSKKDIVYGNNLSHKSELKNNFLQFPVGARHYFFLNDNSKIFVNAGYAFNFLSSKFSYQNDTVKTKPNAGFLAGIGFNYKKFGLEARYEPARQILETNRFYTVDFQPYTLTASYTLF</sequence>
<accession>A0ABW9Z8U6</accession>
<comment type="caution">
    <text evidence="1">The sequence shown here is derived from an EMBL/GenBank/DDBJ whole genome shotgun (WGS) entry which is preliminary data.</text>
</comment>